<feature type="domain" description="HNH nuclease" evidence="1">
    <location>
        <begin position="254"/>
        <end position="302"/>
    </location>
</feature>
<name>A0A2B8BN97_9PROT</name>
<dbReference type="InterPro" id="IPR003615">
    <property type="entry name" value="HNH_nuc"/>
</dbReference>
<evidence type="ECO:0000259" key="2">
    <source>
        <dbReference type="Pfam" id="PF26345"/>
    </source>
</evidence>
<gene>
    <name evidence="3" type="ORF">CRT60_00935</name>
</gene>
<keyword evidence="4" id="KW-1185">Reference proteome</keyword>
<evidence type="ECO:0000259" key="1">
    <source>
        <dbReference type="Pfam" id="PF13391"/>
    </source>
</evidence>
<evidence type="ECO:0000313" key="4">
    <source>
        <dbReference type="Proteomes" id="UP000225379"/>
    </source>
</evidence>
<organism evidence="3 4">
    <name type="scientific">Azospirillum palustre</name>
    <dbReference type="NCBI Taxonomy" id="2044885"/>
    <lineage>
        <taxon>Bacteria</taxon>
        <taxon>Pseudomonadati</taxon>
        <taxon>Pseudomonadota</taxon>
        <taxon>Alphaproteobacteria</taxon>
        <taxon>Rhodospirillales</taxon>
        <taxon>Azospirillaceae</taxon>
        <taxon>Azospirillum</taxon>
    </lineage>
</organism>
<dbReference type="InterPro" id="IPR058807">
    <property type="entry name" value="ScoMcrA_N"/>
</dbReference>
<comment type="caution">
    <text evidence="3">The sequence shown here is derived from an EMBL/GenBank/DDBJ whole genome shotgun (WGS) entry which is preliminary data.</text>
</comment>
<proteinExistence type="predicted"/>
<sequence>MPDIHDLTVANVEWVLNWFRKVGREQFLAEYRAAGADRASSHFVLWEGRLYDLKAVVYAAYFRRFKTPLRGSPHSTVMRDALSSLADGSIRTYHVPQLSRVTIPEADNGFRTVHPEEVVNRDHFHVVKDFGDGTADSDDQDTFLQRLDDIVADLGRPNVPWIFRDANGGIRKIDKGRARFALNGSRVWIPVDLQAADYLTGIEVGDADGEKTVEPREVSADALGTSERVKATGTRRPAQERFRNTMLNHYQHTCAVTGAMTRATLEAAHIQVLDGHDDNAPDNGVLLRSDVHRLLDRHLITLSSDGQTIEVSPFLTDPHYAFLAGAPVSRPFIGRPPSLEKIAERRREYRAAETERRIAAMKARF</sequence>
<evidence type="ECO:0000313" key="3">
    <source>
        <dbReference type="EMBL" id="PGH59230.1"/>
    </source>
</evidence>
<dbReference type="RefSeq" id="WP_098734582.1">
    <property type="nucleotide sequence ID" value="NZ_PDKW01000036.1"/>
</dbReference>
<dbReference type="Pfam" id="PF13391">
    <property type="entry name" value="HNH_2"/>
    <property type="match status" value="1"/>
</dbReference>
<dbReference type="EMBL" id="PDKW01000036">
    <property type="protein sequence ID" value="PGH59230.1"/>
    <property type="molecule type" value="Genomic_DNA"/>
</dbReference>
<dbReference type="OrthoDB" id="529575at2"/>
<dbReference type="Pfam" id="PF26345">
    <property type="entry name" value="ScoMcrA_N"/>
    <property type="match status" value="1"/>
</dbReference>
<reference evidence="4" key="1">
    <citation type="submission" date="2017-10" db="EMBL/GenBank/DDBJ databases">
        <authorList>
            <person name="Kravchenko I.K."/>
            <person name="Grouzdev D.S."/>
        </authorList>
    </citation>
    <scope>NUCLEOTIDE SEQUENCE [LARGE SCALE GENOMIC DNA]</scope>
    <source>
        <strain evidence="4">B2</strain>
    </source>
</reference>
<accession>A0A2B8BN97</accession>
<dbReference type="AlphaFoldDB" id="A0A2B8BN97"/>
<feature type="domain" description="ScoMcrA-like N-terminal head" evidence="2">
    <location>
        <begin position="6"/>
        <end position="75"/>
    </location>
</feature>
<dbReference type="Proteomes" id="UP000225379">
    <property type="component" value="Unassembled WGS sequence"/>
</dbReference>
<protein>
    <submittedName>
        <fullName evidence="3">Uncharacterized protein</fullName>
    </submittedName>
</protein>